<dbReference type="EC" id="2.3.1.23" evidence="16"/>
<feature type="transmembrane region" description="Helical" evidence="19">
    <location>
        <begin position="168"/>
        <end position="188"/>
    </location>
</feature>
<keyword evidence="6" id="KW-0808">Transferase</keyword>
<evidence type="ECO:0000256" key="6">
    <source>
        <dbReference type="ARBA" id="ARBA00022679"/>
    </source>
</evidence>
<keyword evidence="10" id="KW-0443">Lipid metabolism</keyword>
<keyword evidence="9 19" id="KW-1133">Transmembrane helix</keyword>
<comment type="subcellular location">
    <subcellularLocation>
        <location evidence="2">Endoplasmic reticulum</location>
    </subcellularLocation>
    <subcellularLocation>
        <location evidence="1">Membrane</location>
        <topology evidence="1">Multi-pass membrane protein</topology>
    </subcellularLocation>
</comment>
<evidence type="ECO:0000256" key="3">
    <source>
        <dbReference type="ARBA" id="ARBA00005074"/>
    </source>
</evidence>
<evidence type="ECO:0000256" key="5">
    <source>
        <dbReference type="ARBA" id="ARBA00022516"/>
    </source>
</evidence>
<dbReference type="FunCoup" id="A0A194QU00">
    <property type="interactions" value="278"/>
</dbReference>
<evidence type="ECO:0000256" key="9">
    <source>
        <dbReference type="ARBA" id="ARBA00022989"/>
    </source>
</evidence>
<evidence type="ECO:0000256" key="13">
    <source>
        <dbReference type="ARBA" id="ARBA00023264"/>
    </source>
</evidence>
<dbReference type="InterPro" id="IPR049941">
    <property type="entry name" value="LPLAT_7/PORCN-like"/>
</dbReference>
<evidence type="ECO:0000256" key="1">
    <source>
        <dbReference type="ARBA" id="ARBA00004141"/>
    </source>
</evidence>
<dbReference type="Pfam" id="PF03062">
    <property type="entry name" value="MBOAT"/>
    <property type="match status" value="1"/>
</dbReference>
<dbReference type="GO" id="GO:0047184">
    <property type="term" value="F:1-acylglycerophosphocholine O-acyltransferase activity"/>
    <property type="evidence" value="ECO:0007669"/>
    <property type="project" value="UniProtKB-EC"/>
</dbReference>
<keyword evidence="21" id="KW-1185">Reference proteome</keyword>
<reference evidence="20 21" key="1">
    <citation type="journal article" date="2015" name="Nat. Commun.">
        <title>Outbred genome sequencing and CRISPR/Cas9 gene editing in butterflies.</title>
        <authorList>
            <person name="Li X."/>
            <person name="Fan D."/>
            <person name="Zhang W."/>
            <person name="Liu G."/>
            <person name="Zhang L."/>
            <person name="Zhao L."/>
            <person name="Fang X."/>
            <person name="Chen L."/>
            <person name="Dong Y."/>
            <person name="Chen Y."/>
            <person name="Ding Y."/>
            <person name="Zhao R."/>
            <person name="Feng M."/>
            <person name="Zhu Y."/>
            <person name="Feng Y."/>
            <person name="Jiang X."/>
            <person name="Zhu D."/>
            <person name="Xiang H."/>
            <person name="Feng X."/>
            <person name="Li S."/>
            <person name="Wang J."/>
            <person name="Zhang G."/>
            <person name="Kronforst M.R."/>
            <person name="Wang W."/>
        </authorList>
    </citation>
    <scope>NUCLEOTIDE SEQUENCE [LARGE SCALE GENOMIC DNA]</scope>
    <source>
        <strain evidence="20">Ya'a_city_454_Pm</strain>
        <tissue evidence="20">Whole body</tissue>
    </source>
</reference>
<feature type="transmembrane region" description="Helical" evidence="19">
    <location>
        <begin position="339"/>
        <end position="358"/>
    </location>
</feature>
<dbReference type="AlphaFoldDB" id="A0A194QU00"/>
<dbReference type="EC" id="2.3.1.n6" evidence="17"/>
<evidence type="ECO:0000256" key="2">
    <source>
        <dbReference type="ARBA" id="ARBA00004240"/>
    </source>
</evidence>
<evidence type="ECO:0000256" key="12">
    <source>
        <dbReference type="ARBA" id="ARBA00023209"/>
    </source>
</evidence>
<dbReference type="Proteomes" id="UP000053240">
    <property type="component" value="Unassembled WGS sequence"/>
</dbReference>
<evidence type="ECO:0000256" key="10">
    <source>
        <dbReference type="ARBA" id="ARBA00023098"/>
    </source>
</evidence>
<dbReference type="EMBL" id="KQ461108">
    <property type="protein sequence ID" value="KPJ09008.1"/>
    <property type="molecule type" value="Genomic_DNA"/>
</dbReference>
<evidence type="ECO:0000256" key="15">
    <source>
        <dbReference type="ARBA" id="ARBA00025707"/>
    </source>
</evidence>
<dbReference type="PANTHER" id="PTHR13906:SF14">
    <property type="entry name" value="LYSOPHOSPHOLIPID ACYLTRANSFERASE 5"/>
    <property type="match status" value="1"/>
</dbReference>
<protein>
    <recommendedName>
        <fullName evidence="18">Lysophospholipid acyltransferase 5</fullName>
        <ecNumber evidence="16">2.3.1.23</ecNumber>
        <ecNumber evidence="17">2.3.1.n6</ecNumber>
    </recommendedName>
</protein>
<keyword evidence="11 19" id="KW-0472">Membrane</keyword>
<keyword evidence="7 19" id="KW-0812">Transmembrane</keyword>
<evidence type="ECO:0000256" key="18">
    <source>
        <dbReference type="ARBA" id="ARBA00039721"/>
    </source>
</evidence>
<evidence type="ECO:0000313" key="20">
    <source>
        <dbReference type="EMBL" id="KPJ09008.1"/>
    </source>
</evidence>
<comment type="pathway">
    <text evidence="3">Lipid metabolism; phospholipid metabolism.</text>
</comment>
<evidence type="ECO:0000256" key="11">
    <source>
        <dbReference type="ARBA" id="ARBA00023136"/>
    </source>
</evidence>
<organism evidence="20 21">
    <name type="scientific">Papilio machaon</name>
    <name type="common">Old World swallowtail butterfly</name>
    <dbReference type="NCBI Taxonomy" id="76193"/>
    <lineage>
        <taxon>Eukaryota</taxon>
        <taxon>Metazoa</taxon>
        <taxon>Ecdysozoa</taxon>
        <taxon>Arthropoda</taxon>
        <taxon>Hexapoda</taxon>
        <taxon>Insecta</taxon>
        <taxon>Pterygota</taxon>
        <taxon>Neoptera</taxon>
        <taxon>Endopterygota</taxon>
        <taxon>Lepidoptera</taxon>
        <taxon>Glossata</taxon>
        <taxon>Ditrysia</taxon>
        <taxon>Papilionoidea</taxon>
        <taxon>Papilionidae</taxon>
        <taxon>Papilioninae</taxon>
        <taxon>Papilio</taxon>
    </lineage>
</organism>
<dbReference type="STRING" id="76193.A0A194QU00"/>
<dbReference type="GO" id="GO:0071617">
    <property type="term" value="F:lysophospholipid acyltransferase activity"/>
    <property type="evidence" value="ECO:0007669"/>
    <property type="project" value="TreeGrafter"/>
</dbReference>
<sequence length="592" mass="69187">MRIQNNNLRRGNISIGIHLWTSSLEWMSVCTSAIIFAEVKRSIWMGGGLHELRSLRQRFVQAMLPYFDTWIGLQGDAHVTYWLRQVLTELGCFSECLNQIPPKSTPNNMFGLFLSVLSWVGLSPVPFLANILNTTEPALRLLISILLGYPLGIIYHKYVRKYPEYRNLYFVITGADIALYNFGKAIIHNTIPALMIYFTTYMFGPGKLNVIITFVFNMTYLIVGYIMTESENYDITWTMPHCVLTLKLIALSFDLWDGQKLLKGAELSENSKKTALRVNPSLLELIGFVYFPACFLVGPIFSFKRYSDFLSERFPFDKEIVNTKHIYETKAMKRLIQGIAYLAAFQVGGSVFNVKYMLSDEFWETSIFYRHFYCGLWAHFALYKYISCWLLTEASCIRIGISYNRADETPGKLSNWDGCSNIKLLCFEGATKFQHYIDSFNCNTNHFAAEYIYKRLKFLGNRNLSQLFTLFFLALWHGTRSGYYVTFFNEFIIIYMEKEFESIISKTAIYHEMWQNKFARYILYVILKTYTIVFMGWSLVPFDVKIISKWWSIYSSLYFSGFIIFLPWGFAYKPLLLWSLKYFNVRKVTKNE</sequence>
<feature type="transmembrane region" description="Helical" evidence="19">
    <location>
        <begin position="138"/>
        <end position="156"/>
    </location>
</feature>
<comment type="similarity">
    <text evidence="4">Belongs to the membrane-bound acyltransferase family.</text>
</comment>
<feature type="transmembrane region" description="Helical" evidence="19">
    <location>
        <begin position="285"/>
        <end position="303"/>
    </location>
</feature>
<name>A0A194QU00_PAPMA</name>
<gene>
    <name evidence="20" type="ORF">RR48_15149</name>
</gene>
<keyword evidence="13" id="KW-1208">Phospholipid metabolism</keyword>
<feature type="transmembrane region" description="Helical" evidence="19">
    <location>
        <begin position="208"/>
        <end position="228"/>
    </location>
</feature>
<keyword evidence="5" id="KW-0444">Lipid biosynthesis</keyword>
<keyword evidence="12" id="KW-0594">Phospholipid biosynthesis</keyword>
<keyword evidence="14" id="KW-0012">Acyltransferase</keyword>
<evidence type="ECO:0000256" key="4">
    <source>
        <dbReference type="ARBA" id="ARBA00010323"/>
    </source>
</evidence>
<feature type="transmembrane region" description="Helical" evidence="19">
    <location>
        <begin position="521"/>
        <end position="539"/>
    </location>
</feature>
<proteinExistence type="inferred from homology"/>
<evidence type="ECO:0000256" key="19">
    <source>
        <dbReference type="SAM" id="Phobius"/>
    </source>
</evidence>
<comment type="pathway">
    <text evidence="15">Phospholipid metabolism.</text>
</comment>
<evidence type="ECO:0000313" key="21">
    <source>
        <dbReference type="Proteomes" id="UP000053240"/>
    </source>
</evidence>
<evidence type="ECO:0000256" key="16">
    <source>
        <dbReference type="ARBA" id="ARBA00026120"/>
    </source>
</evidence>
<dbReference type="GO" id="GO:0006656">
    <property type="term" value="P:phosphatidylcholine biosynthetic process"/>
    <property type="evidence" value="ECO:0007669"/>
    <property type="project" value="TreeGrafter"/>
</dbReference>
<dbReference type="PANTHER" id="PTHR13906">
    <property type="entry name" value="PORCUPINE"/>
    <property type="match status" value="1"/>
</dbReference>
<evidence type="ECO:0000256" key="7">
    <source>
        <dbReference type="ARBA" id="ARBA00022692"/>
    </source>
</evidence>
<evidence type="ECO:0000256" key="17">
    <source>
        <dbReference type="ARBA" id="ARBA00038923"/>
    </source>
</evidence>
<accession>A0A194QU00</accession>
<evidence type="ECO:0000256" key="8">
    <source>
        <dbReference type="ARBA" id="ARBA00022824"/>
    </source>
</evidence>
<feature type="transmembrane region" description="Helical" evidence="19">
    <location>
        <begin position="110"/>
        <end position="132"/>
    </location>
</feature>
<dbReference type="GO" id="GO:0030258">
    <property type="term" value="P:lipid modification"/>
    <property type="evidence" value="ECO:0007669"/>
    <property type="project" value="TreeGrafter"/>
</dbReference>
<dbReference type="GO" id="GO:0016020">
    <property type="term" value="C:membrane"/>
    <property type="evidence" value="ECO:0007669"/>
    <property type="project" value="UniProtKB-SubCell"/>
</dbReference>
<dbReference type="GO" id="GO:0005783">
    <property type="term" value="C:endoplasmic reticulum"/>
    <property type="evidence" value="ECO:0007669"/>
    <property type="project" value="UniProtKB-SubCell"/>
</dbReference>
<dbReference type="InterPro" id="IPR004299">
    <property type="entry name" value="MBOAT_fam"/>
</dbReference>
<dbReference type="InParanoid" id="A0A194QU00"/>
<feature type="transmembrane region" description="Helical" evidence="19">
    <location>
        <begin position="551"/>
        <end position="572"/>
    </location>
</feature>
<keyword evidence="8" id="KW-0256">Endoplasmic reticulum</keyword>
<evidence type="ECO:0000256" key="14">
    <source>
        <dbReference type="ARBA" id="ARBA00023315"/>
    </source>
</evidence>